<dbReference type="SUPFAM" id="SSF53822">
    <property type="entry name" value="Periplasmic binding protein-like I"/>
    <property type="match status" value="1"/>
</dbReference>
<organism evidence="4 5">
    <name type="scientific">Solidesulfovibrio aerotolerans</name>
    <dbReference type="NCBI Taxonomy" id="295255"/>
    <lineage>
        <taxon>Bacteria</taxon>
        <taxon>Pseudomonadati</taxon>
        <taxon>Thermodesulfobacteriota</taxon>
        <taxon>Desulfovibrionia</taxon>
        <taxon>Desulfovibrionales</taxon>
        <taxon>Desulfovibrionaceae</taxon>
        <taxon>Solidesulfovibrio</taxon>
    </lineage>
</organism>
<sequence length="422" mass="44698">MAGWLRLRARLGEYAAAAALLLLLTAGTGWADEGAAVTKLGMTAGFTGPTRAMAVELYRGAAACFNRYNSQRAPGQPPIELLAADDGYEPGPAIENTVRFLTRDRVLALFSQLGTPTVSRVLPVLRAYADQGARLFFPVTGLEASRTQPYVRYVYNLRASYRQEIEALVACFTGQGMTRIAICHQADAFGRSGWDGARRALARRGLSLCGEATFARTVTQGDDLTAQVRSLAACTPQAILVVGSGPACTALIRDLRQAGSDATVGLVSFAGGDILLRQLVGESLRCGLDLEKNLVLSQVTPDWRDDALPAAVDYRHALAELGNRLPPPGGWHTESPREGSAVGFEGYLNARLLLAILAAMPDPTDRHGLDAAATSIGPADIGIGLPVSLSGASHQALDMVYLSTARKGRLEPLLASVAAVEE</sequence>
<dbReference type="InterPro" id="IPR028081">
    <property type="entry name" value="Leu-bd"/>
</dbReference>
<dbReference type="InterPro" id="IPR028082">
    <property type="entry name" value="Peripla_BP_I"/>
</dbReference>
<dbReference type="Gene3D" id="3.40.50.2300">
    <property type="match status" value="2"/>
</dbReference>
<evidence type="ECO:0000256" key="1">
    <source>
        <dbReference type="ARBA" id="ARBA00010062"/>
    </source>
</evidence>
<dbReference type="EMBL" id="WVUD01000019">
    <property type="protein sequence ID" value="MYL83726.1"/>
    <property type="molecule type" value="Genomic_DNA"/>
</dbReference>
<feature type="domain" description="Leucine-binding protein" evidence="3">
    <location>
        <begin position="39"/>
        <end position="406"/>
    </location>
</feature>
<dbReference type="RefSeq" id="WP_160961193.1">
    <property type="nucleotide sequence ID" value="NZ_WVUD01000019.1"/>
</dbReference>
<evidence type="ECO:0000313" key="4">
    <source>
        <dbReference type="EMBL" id="MYL83726.1"/>
    </source>
</evidence>
<dbReference type="PANTHER" id="PTHR47235:SF1">
    <property type="entry name" value="BLR6548 PROTEIN"/>
    <property type="match status" value="1"/>
</dbReference>
<gene>
    <name evidence="4" type="ORF">GTA51_11370</name>
</gene>
<protein>
    <submittedName>
        <fullName evidence="4">ABC transporter substrate-binding protein</fullName>
    </submittedName>
</protein>
<proteinExistence type="inferred from homology"/>
<name>A0A7C9IMN4_9BACT</name>
<keyword evidence="5" id="KW-1185">Reference proteome</keyword>
<evidence type="ECO:0000256" key="2">
    <source>
        <dbReference type="ARBA" id="ARBA00022729"/>
    </source>
</evidence>
<accession>A0A7C9IMN4</accession>
<dbReference type="OrthoDB" id="9777352at2"/>
<evidence type="ECO:0000313" key="5">
    <source>
        <dbReference type="Proteomes" id="UP000482487"/>
    </source>
</evidence>
<dbReference type="AlphaFoldDB" id="A0A7C9IMN4"/>
<evidence type="ECO:0000259" key="3">
    <source>
        <dbReference type="Pfam" id="PF13458"/>
    </source>
</evidence>
<dbReference type="PANTHER" id="PTHR47235">
    <property type="entry name" value="BLR6548 PROTEIN"/>
    <property type="match status" value="1"/>
</dbReference>
<dbReference type="Proteomes" id="UP000482487">
    <property type="component" value="Unassembled WGS sequence"/>
</dbReference>
<comment type="similarity">
    <text evidence="1">Belongs to the leucine-binding protein family.</text>
</comment>
<comment type="caution">
    <text evidence="4">The sequence shown here is derived from an EMBL/GenBank/DDBJ whole genome shotgun (WGS) entry which is preliminary data.</text>
</comment>
<reference evidence="4 5" key="1">
    <citation type="submission" date="2020-01" db="EMBL/GenBank/DDBJ databases">
        <title>Genome sequence of Desulfovibrio aerotolerans DSM 16695(T).</title>
        <authorList>
            <person name="Karnachuk O."/>
            <person name="Avakyan M."/>
            <person name="Mardanov A."/>
            <person name="Kadnikov V."/>
            <person name="Ravin N."/>
        </authorList>
    </citation>
    <scope>NUCLEOTIDE SEQUENCE [LARGE SCALE GENOMIC DNA]</scope>
    <source>
        <strain evidence="4 5">DSM 16695</strain>
    </source>
</reference>
<keyword evidence="2" id="KW-0732">Signal</keyword>
<dbReference type="Pfam" id="PF13458">
    <property type="entry name" value="Peripla_BP_6"/>
    <property type="match status" value="1"/>
</dbReference>